<comment type="caution">
    <text evidence="3">The sequence shown here is derived from an EMBL/GenBank/DDBJ whole genome shotgun (WGS) entry which is preliminary data.</text>
</comment>
<dbReference type="InterPro" id="IPR051325">
    <property type="entry name" value="Nudix_hydrolase_domain"/>
</dbReference>
<dbReference type="InterPro" id="IPR015797">
    <property type="entry name" value="NUDIX_hydrolase-like_dom_sf"/>
</dbReference>
<dbReference type="InterPro" id="IPR020084">
    <property type="entry name" value="NUDIX_hydrolase_CS"/>
</dbReference>
<dbReference type="Gene3D" id="3.90.79.10">
    <property type="entry name" value="Nucleoside Triphosphate Pyrophosphohydrolase"/>
    <property type="match status" value="1"/>
</dbReference>
<reference evidence="4" key="1">
    <citation type="journal article" date="2019" name="Int. J. Syst. Evol. Microbiol.">
        <title>The Global Catalogue of Microorganisms (GCM) 10K type strain sequencing project: providing services to taxonomists for standard genome sequencing and annotation.</title>
        <authorList>
            <consortium name="The Broad Institute Genomics Platform"/>
            <consortium name="The Broad Institute Genome Sequencing Center for Infectious Disease"/>
            <person name="Wu L."/>
            <person name="Ma J."/>
        </authorList>
    </citation>
    <scope>NUCLEOTIDE SEQUENCE [LARGE SCALE GENOMIC DNA]</scope>
    <source>
        <strain evidence="4">JCM 18283</strain>
    </source>
</reference>
<name>A0ABP9FVI5_9SPHI</name>
<dbReference type="PANTHER" id="PTHR21340">
    <property type="entry name" value="DIADENOSINE 5,5-P1,P4-TETRAPHOSPHATE PYROPHOSPHOHYDROLASE MUTT"/>
    <property type="match status" value="1"/>
</dbReference>
<dbReference type="SUPFAM" id="SSF55811">
    <property type="entry name" value="Nudix"/>
    <property type="match status" value="1"/>
</dbReference>
<evidence type="ECO:0000256" key="1">
    <source>
        <dbReference type="ARBA" id="ARBA00022801"/>
    </source>
</evidence>
<sequence length="143" mass="15718">MLNNEPMIFLVHPGGPFWKNKDKGAWSIPKGELAPDEDTLVAAKREFEEETGQKIHGEFTPLPPVKQRSGKIVNAWAVEGDVDTTKIVSNTFALPWPPKSGKTIVIPEVDKGNFFTVDDARVYINPGQAPLIDALLEILAGNK</sequence>
<dbReference type="Proteomes" id="UP001501436">
    <property type="component" value="Unassembled WGS sequence"/>
</dbReference>
<dbReference type="PROSITE" id="PS51462">
    <property type="entry name" value="NUDIX"/>
    <property type="match status" value="1"/>
</dbReference>
<evidence type="ECO:0000313" key="4">
    <source>
        <dbReference type="Proteomes" id="UP001501436"/>
    </source>
</evidence>
<organism evidence="3 4">
    <name type="scientific">Mucilaginibacter defluvii</name>
    <dbReference type="NCBI Taxonomy" id="1196019"/>
    <lineage>
        <taxon>Bacteria</taxon>
        <taxon>Pseudomonadati</taxon>
        <taxon>Bacteroidota</taxon>
        <taxon>Sphingobacteriia</taxon>
        <taxon>Sphingobacteriales</taxon>
        <taxon>Sphingobacteriaceae</taxon>
        <taxon>Mucilaginibacter</taxon>
    </lineage>
</organism>
<dbReference type="PROSITE" id="PS00893">
    <property type="entry name" value="NUDIX_BOX"/>
    <property type="match status" value="1"/>
</dbReference>
<protein>
    <submittedName>
        <fullName evidence="3">NUDIX domain-containing protein</fullName>
    </submittedName>
</protein>
<feature type="domain" description="Nudix hydrolase" evidence="2">
    <location>
        <begin position="1"/>
        <end position="136"/>
    </location>
</feature>
<keyword evidence="1" id="KW-0378">Hydrolase</keyword>
<keyword evidence="4" id="KW-1185">Reference proteome</keyword>
<accession>A0ABP9FVI5</accession>
<evidence type="ECO:0000259" key="2">
    <source>
        <dbReference type="PROSITE" id="PS51462"/>
    </source>
</evidence>
<dbReference type="PANTHER" id="PTHR21340:SF7">
    <property type="entry name" value="NUDIX HYDROLASE DOMAIN-CONTAINING PROTEIN"/>
    <property type="match status" value="1"/>
</dbReference>
<dbReference type="InterPro" id="IPR000086">
    <property type="entry name" value="NUDIX_hydrolase_dom"/>
</dbReference>
<gene>
    <name evidence="3" type="ORF">GCM10023313_22550</name>
</gene>
<proteinExistence type="predicted"/>
<dbReference type="Pfam" id="PF00293">
    <property type="entry name" value="NUDIX"/>
    <property type="match status" value="1"/>
</dbReference>
<dbReference type="EMBL" id="BAABJI010000002">
    <property type="protein sequence ID" value="GAA4918390.1"/>
    <property type="molecule type" value="Genomic_DNA"/>
</dbReference>
<dbReference type="CDD" id="cd04662">
    <property type="entry name" value="NUDIX_Hydrolase"/>
    <property type="match status" value="1"/>
</dbReference>
<evidence type="ECO:0000313" key="3">
    <source>
        <dbReference type="EMBL" id="GAA4918390.1"/>
    </source>
</evidence>